<evidence type="ECO:0000313" key="4">
    <source>
        <dbReference type="Proteomes" id="UP001057520"/>
    </source>
</evidence>
<evidence type="ECO:0000256" key="1">
    <source>
        <dbReference type="SAM" id="MobiDB-lite"/>
    </source>
</evidence>
<feature type="domain" description="Mce/MlaD" evidence="2">
    <location>
        <begin position="39"/>
        <end position="116"/>
    </location>
</feature>
<gene>
    <name evidence="3" type="primary">mlaD</name>
    <name evidence="3" type="ORF">MZV50_00110</name>
</gene>
<dbReference type="Proteomes" id="UP001057520">
    <property type="component" value="Chromosome"/>
</dbReference>
<dbReference type="InterPro" id="IPR003399">
    <property type="entry name" value="Mce/MlaD"/>
</dbReference>
<name>A0ABY4ZTV2_9CAUL</name>
<evidence type="ECO:0000313" key="3">
    <source>
        <dbReference type="EMBL" id="USQ96049.1"/>
    </source>
</evidence>
<accession>A0ABY4ZTV2</accession>
<dbReference type="NCBIfam" id="TIGR04430">
    <property type="entry name" value="OM_asym_MlaD"/>
    <property type="match status" value="1"/>
</dbReference>
<dbReference type="InterPro" id="IPR030970">
    <property type="entry name" value="ABC_MlaD"/>
</dbReference>
<dbReference type="PANTHER" id="PTHR33371">
    <property type="entry name" value="INTERMEMBRANE PHOSPHOLIPID TRANSPORT SYSTEM BINDING PROTEIN MLAD-RELATED"/>
    <property type="match status" value="1"/>
</dbReference>
<organism evidence="3 4">
    <name type="scientific">Caulobacter segnis</name>
    <dbReference type="NCBI Taxonomy" id="88688"/>
    <lineage>
        <taxon>Bacteria</taxon>
        <taxon>Pseudomonadati</taxon>
        <taxon>Pseudomonadota</taxon>
        <taxon>Alphaproteobacteria</taxon>
        <taxon>Caulobacterales</taxon>
        <taxon>Caulobacteraceae</taxon>
        <taxon>Caulobacter</taxon>
    </lineage>
</organism>
<dbReference type="Pfam" id="PF02470">
    <property type="entry name" value="MlaD"/>
    <property type="match status" value="1"/>
</dbReference>
<dbReference type="InterPro" id="IPR052336">
    <property type="entry name" value="MlaD_Phospholipid_Transporter"/>
</dbReference>
<protein>
    <submittedName>
        <fullName evidence="3">Outer membrane lipid asymmetry maintenance protein MlaD</fullName>
    </submittedName>
</protein>
<dbReference type="PANTHER" id="PTHR33371:SF4">
    <property type="entry name" value="INTERMEMBRANE PHOSPHOLIPID TRANSPORT SYSTEM BINDING PROTEIN MLAD"/>
    <property type="match status" value="1"/>
</dbReference>
<dbReference type="EMBL" id="CP096040">
    <property type="protein sequence ID" value="USQ96049.1"/>
    <property type="molecule type" value="Genomic_DNA"/>
</dbReference>
<feature type="compositionally biased region" description="Low complexity" evidence="1">
    <location>
        <begin position="165"/>
        <end position="174"/>
    </location>
</feature>
<evidence type="ECO:0000259" key="2">
    <source>
        <dbReference type="Pfam" id="PF02470"/>
    </source>
</evidence>
<feature type="region of interest" description="Disordered" evidence="1">
    <location>
        <begin position="149"/>
        <end position="174"/>
    </location>
</feature>
<keyword evidence="4" id="KW-1185">Reference proteome</keyword>
<proteinExistence type="predicted"/>
<reference evidence="3 4" key="1">
    <citation type="submission" date="2022-04" db="EMBL/GenBank/DDBJ databases">
        <title>Genome sequence of soybean root-associated Caulobacter segnis RL271.</title>
        <authorList>
            <person name="Longley R."/>
            <person name="Bonito G."/>
            <person name="Trigodet F."/>
            <person name="Crosson S."/>
            <person name="Fiebig A."/>
        </authorList>
    </citation>
    <scope>NUCLEOTIDE SEQUENCE [LARGE SCALE GENOMIC DNA]</scope>
    <source>
        <strain evidence="3 4">RL271</strain>
    </source>
</reference>
<sequence>MALREQWAETAMGVVVLALAAGFLTYSLSVGGVHMKRGEYEISAKFGEAGSLSPGAAVSVAGVKVGTVSQITLEPKTYLAVAKLSIDPTVKLPADSTAKITSDGILGGAHVAIAPGASLDDLKPGGEIENTQGAVDLFGLIGSVIRPQGGGSGDAAAPSTPAPANPATQPAENY</sequence>